<dbReference type="EMBL" id="CM047739">
    <property type="protein sequence ID" value="KAJ0042959.1"/>
    <property type="molecule type" value="Genomic_DNA"/>
</dbReference>
<accession>A0ACC0YX42</accession>
<organism evidence="1 2">
    <name type="scientific">Pistacia integerrima</name>
    <dbReference type="NCBI Taxonomy" id="434235"/>
    <lineage>
        <taxon>Eukaryota</taxon>
        <taxon>Viridiplantae</taxon>
        <taxon>Streptophyta</taxon>
        <taxon>Embryophyta</taxon>
        <taxon>Tracheophyta</taxon>
        <taxon>Spermatophyta</taxon>
        <taxon>Magnoliopsida</taxon>
        <taxon>eudicotyledons</taxon>
        <taxon>Gunneridae</taxon>
        <taxon>Pentapetalae</taxon>
        <taxon>rosids</taxon>
        <taxon>malvids</taxon>
        <taxon>Sapindales</taxon>
        <taxon>Anacardiaceae</taxon>
        <taxon>Pistacia</taxon>
    </lineage>
</organism>
<evidence type="ECO:0000313" key="1">
    <source>
        <dbReference type="EMBL" id="KAJ0042959.1"/>
    </source>
</evidence>
<keyword evidence="2" id="KW-1185">Reference proteome</keyword>
<gene>
    <name evidence="1" type="ORF">Pint_17315</name>
</gene>
<evidence type="ECO:0000313" key="2">
    <source>
        <dbReference type="Proteomes" id="UP001163603"/>
    </source>
</evidence>
<reference evidence="2" key="1">
    <citation type="journal article" date="2023" name="G3 (Bethesda)">
        <title>Genome assembly and association tests identify interacting loci associated with vigor, precocity, and sex in interspecific pistachio rootstocks.</title>
        <authorList>
            <person name="Palmer W."/>
            <person name="Jacygrad E."/>
            <person name="Sagayaradj S."/>
            <person name="Cavanaugh K."/>
            <person name="Han R."/>
            <person name="Bertier L."/>
            <person name="Beede B."/>
            <person name="Kafkas S."/>
            <person name="Golino D."/>
            <person name="Preece J."/>
            <person name="Michelmore R."/>
        </authorList>
    </citation>
    <scope>NUCLEOTIDE SEQUENCE [LARGE SCALE GENOMIC DNA]</scope>
</reference>
<protein>
    <submittedName>
        <fullName evidence="1">Uncharacterized protein</fullName>
    </submittedName>
</protein>
<proteinExistence type="predicted"/>
<comment type="caution">
    <text evidence="1">The sequence shown here is derived from an EMBL/GenBank/DDBJ whole genome shotgun (WGS) entry which is preliminary data.</text>
</comment>
<sequence>MTDLLRKYKTFTTDPEIVEYILKTNFPNYGKGLYNYNILTDLLGDGIFAVDLDKWKHQRKLSSYEFSTKILRDFSSVIFKTTAVKLARIVSEASASNPSLDMQNLFMKATLDALCLKSYWA</sequence>
<name>A0ACC0YX42_9ROSI</name>
<dbReference type="Proteomes" id="UP001163603">
    <property type="component" value="Chromosome 4"/>
</dbReference>